<keyword evidence="2" id="KW-1185">Reference proteome</keyword>
<organism evidence="1 2">
    <name type="scientific">Coemansia thaxteri</name>
    <dbReference type="NCBI Taxonomy" id="2663907"/>
    <lineage>
        <taxon>Eukaryota</taxon>
        <taxon>Fungi</taxon>
        <taxon>Fungi incertae sedis</taxon>
        <taxon>Zoopagomycota</taxon>
        <taxon>Kickxellomycotina</taxon>
        <taxon>Kickxellomycetes</taxon>
        <taxon>Kickxellales</taxon>
        <taxon>Kickxellaceae</taxon>
        <taxon>Coemansia</taxon>
    </lineage>
</organism>
<name>A0A9W8BET1_9FUNG</name>
<dbReference type="Proteomes" id="UP001150907">
    <property type="component" value="Unassembled WGS sequence"/>
</dbReference>
<gene>
    <name evidence="1" type="ORF">H4R26_001460</name>
</gene>
<evidence type="ECO:0000313" key="1">
    <source>
        <dbReference type="EMBL" id="KAJ2006327.1"/>
    </source>
</evidence>
<evidence type="ECO:0008006" key="3">
    <source>
        <dbReference type="Google" id="ProtNLM"/>
    </source>
</evidence>
<dbReference type="OrthoDB" id="5570013at2759"/>
<dbReference type="EMBL" id="JANBQF010000065">
    <property type="protein sequence ID" value="KAJ2006327.1"/>
    <property type="molecule type" value="Genomic_DNA"/>
</dbReference>
<dbReference type="AlphaFoldDB" id="A0A9W8BET1"/>
<evidence type="ECO:0000313" key="2">
    <source>
        <dbReference type="Proteomes" id="UP001150907"/>
    </source>
</evidence>
<protein>
    <recommendedName>
        <fullName evidence="3">Adhesin domain-containing protein</fullName>
    </recommendedName>
</protein>
<proteinExistence type="predicted"/>
<comment type="caution">
    <text evidence="1">The sequence shown here is derived from an EMBL/GenBank/DDBJ whole genome shotgun (WGS) entry which is preliminary data.</text>
</comment>
<accession>A0A9W8BET1</accession>
<sequence length="374" mass="39035">MTDCTSNSVNANVAGASGTMFESICGCPNLRITKDIALRREHCIVIEAVVTSPSTTVHNRLHASSQVNERGEYAFVLDLDWSIWDLGMTRAELTITLPAVDGTSSEANVHPGIRAEVPNGAIGATMLGNTLLKVLDLATGNGPAHLSDVAANELRLTAHNGNITVHDVYSEGLVEIKGQAAWMDIDDVHAGSLVASSVDAVISLKDIVAKTVSATTKNARIGLGNVKADVLTVATTSGEVVAQAVFANVCDVKATKGSIEGCWNPGKKLFLATSQAKISAQVVICPDSPVEIVVNSSKGPIELSLPASFTGGFMLETTGYYKTFVHVPPGAIVQPVLHISKPDTKAGTIGDGSKRHSLRAITTDAPVSVNFGCA</sequence>
<reference evidence="1" key="1">
    <citation type="submission" date="2022-07" db="EMBL/GenBank/DDBJ databases">
        <title>Phylogenomic reconstructions and comparative analyses of Kickxellomycotina fungi.</title>
        <authorList>
            <person name="Reynolds N.K."/>
            <person name="Stajich J.E."/>
            <person name="Barry K."/>
            <person name="Grigoriev I.V."/>
            <person name="Crous P."/>
            <person name="Smith M.E."/>
        </authorList>
    </citation>
    <scope>NUCLEOTIDE SEQUENCE</scope>
    <source>
        <strain evidence="1">IMI 214461</strain>
    </source>
</reference>